<proteinExistence type="predicted"/>
<feature type="compositionally biased region" description="Basic and acidic residues" evidence="1">
    <location>
        <begin position="210"/>
        <end position="251"/>
    </location>
</feature>
<dbReference type="Proteomes" id="UP000606974">
    <property type="component" value="Unassembled WGS sequence"/>
</dbReference>
<sequence>MAGRRLAPSDVSDRYETRRDYARSEIGRRDERIWEEELEYRSRPPPRDRERTTVVKEEVRVKERSPPDFLREDYGRATSGPVVLRAREREDFEFVPRPRRRSPSPELERKFEREEIIVRKEPEIRREPPPPPRDYEREEIIVRRDDRAAEIRREPPPPPRDYEREEIIVRREDRAAERARPPPSREGERDEFIVRREERGGNPRYSSVYERNDVIDRRPPPRDDYEREEIIIRRDRDESRDPPQYRGRDDPYALSRAVSHERERSRMGRGRAGSDTDEIIIRRDEREGRNGREREREEIIIRRHDSRSPSPASSRGVNLRPPPEPPIIKAPAIHQEVITHHRHVDHGYELALAPIAPPARFRPPSPPTPPQEDERIEIRRRGEKNGKAYDEDIIIDRNQSRSAPPIRDRQDDDFDRAPLYPPPAPAPSRRPAPPERWRDPRDSRDIQEEAEYYNQRALERSYPGEGYHGSTADWAIVDVPPGTRRVRMDGAGGGAQEITWQRYNGVRRSKFMPDGSDEGYGSEVGRPAPAPAAGGEVGRRYVGVKDPREGMWTEITKDLVIKEALVEAGYEFEETDDFFYVIAYLKYEDVARLVGLSEDIRHARRKRMKEIDWERRALPPPEAPRRPLAIEDDPGRPAPGPWDREDERVIEREWYRPRAPPPRW</sequence>
<feature type="compositionally biased region" description="Basic and acidic residues" evidence="1">
    <location>
        <begin position="106"/>
        <end position="201"/>
    </location>
</feature>
<feature type="region of interest" description="Disordered" evidence="1">
    <location>
        <begin position="37"/>
        <end position="329"/>
    </location>
</feature>
<evidence type="ECO:0000256" key="1">
    <source>
        <dbReference type="SAM" id="MobiDB-lite"/>
    </source>
</evidence>
<dbReference type="Pfam" id="PF26118">
    <property type="entry name" value="DUF8035"/>
    <property type="match status" value="1"/>
</dbReference>
<gene>
    <name evidence="3" type="ORF">GJ744_000192</name>
</gene>
<accession>A0A8H7E9P9</accession>
<evidence type="ECO:0000313" key="4">
    <source>
        <dbReference type="Proteomes" id="UP000606974"/>
    </source>
</evidence>
<feature type="compositionally biased region" description="Basic and acidic residues" evidence="1">
    <location>
        <begin position="85"/>
        <end position="96"/>
    </location>
</feature>
<feature type="domain" description="DUF8035" evidence="2">
    <location>
        <begin position="551"/>
        <end position="603"/>
    </location>
</feature>
<evidence type="ECO:0000313" key="3">
    <source>
        <dbReference type="EMBL" id="KAF7514422.1"/>
    </source>
</evidence>
<feature type="region of interest" description="Disordered" evidence="1">
    <location>
        <begin position="615"/>
        <end position="645"/>
    </location>
</feature>
<keyword evidence="4" id="KW-1185">Reference proteome</keyword>
<protein>
    <recommendedName>
        <fullName evidence="2">DUF8035 domain-containing protein</fullName>
    </recommendedName>
</protein>
<feature type="compositionally biased region" description="Pro residues" evidence="1">
    <location>
        <begin position="419"/>
        <end position="431"/>
    </location>
</feature>
<feature type="compositionally biased region" description="Basic and acidic residues" evidence="1">
    <location>
        <begin position="372"/>
        <end position="399"/>
    </location>
</feature>
<feature type="compositionally biased region" description="Basic and acidic residues" evidence="1">
    <location>
        <begin position="11"/>
        <end position="22"/>
    </location>
</feature>
<feature type="region of interest" description="Disordered" evidence="1">
    <location>
        <begin position="357"/>
        <end position="447"/>
    </location>
</feature>
<reference evidence="3" key="1">
    <citation type="submission" date="2020-02" db="EMBL/GenBank/DDBJ databases">
        <authorList>
            <person name="Palmer J.M."/>
        </authorList>
    </citation>
    <scope>NUCLEOTIDE SEQUENCE</scope>
    <source>
        <strain evidence="3">EPUS1.4</strain>
        <tissue evidence="3">Thallus</tissue>
    </source>
</reference>
<feature type="compositionally biased region" description="Basic and acidic residues" evidence="1">
    <location>
        <begin position="279"/>
        <end position="307"/>
    </location>
</feature>
<dbReference type="InterPro" id="IPR058348">
    <property type="entry name" value="DUF8035"/>
</dbReference>
<feature type="compositionally biased region" description="Pro residues" evidence="1">
    <location>
        <begin position="357"/>
        <end position="370"/>
    </location>
</feature>
<feature type="region of interest" description="Disordered" evidence="1">
    <location>
        <begin position="1"/>
        <end position="22"/>
    </location>
</feature>
<organism evidence="3 4">
    <name type="scientific">Endocarpon pusillum</name>
    <dbReference type="NCBI Taxonomy" id="364733"/>
    <lineage>
        <taxon>Eukaryota</taxon>
        <taxon>Fungi</taxon>
        <taxon>Dikarya</taxon>
        <taxon>Ascomycota</taxon>
        <taxon>Pezizomycotina</taxon>
        <taxon>Eurotiomycetes</taxon>
        <taxon>Chaetothyriomycetidae</taxon>
        <taxon>Verrucariales</taxon>
        <taxon>Verrucariaceae</taxon>
        <taxon>Endocarpon</taxon>
    </lineage>
</organism>
<feature type="compositionally biased region" description="Basic and acidic residues" evidence="1">
    <location>
        <begin position="39"/>
        <end position="75"/>
    </location>
</feature>
<feature type="compositionally biased region" description="Basic and acidic residues" evidence="1">
    <location>
        <begin position="615"/>
        <end position="635"/>
    </location>
</feature>
<name>A0A8H7E9P9_9EURO</name>
<dbReference type="EMBL" id="JAACFV010000001">
    <property type="protein sequence ID" value="KAF7514422.1"/>
    <property type="molecule type" value="Genomic_DNA"/>
</dbReference>
<evidence type="ECO:0000259" key="2">
    <source>
        <dbReference type="Pfam" id="PF26118"/>
    </source>
</evidence>
<dbReference type="AlphaFoldDB" id="A0A8H7E9P9"/>
<dbReference type="OrthoDB" id="5410752at2759"/>
<comment type="caution">
    <text evidence="3">The sequence shown here is derived from an EMBL/GenBank/DDBJ whole genome shotgun (WGS) entry which is preliminary data.</text>
</comment>
<feature type="compositionally biased region" description="Basic and acidic residues" evidence="1">
    <location>
        <begin position="432"/>
        <end position="447"/>
    </location>
</feature>